<dbReference type="Gene3D" id="3.40.720.10">
    <property type="entry name" value="Alkaline Phosphatase, subunit A"/>
    <property type="match status" value="1"/>
</dbReference>
<dbReference type="SUPFAM" id="SSF53649">
    <property type="entry name" value="Alkaline phosphatase-like"/>
    <property type="match status" value="1"/>
</dbReference>
<evidence type="ECO:0000256" key="2">
    <source>
        <dbReference type="ARBA" id="ARBA00022475"/>
    </source>
</evidence>
<dbReference type="Pfam" id="PF00884">
    <property type="entry name" value="Sulfatase"/>
    <property type="match status" value="1"/>
</dbReference>
<evidence type="ECO:0000256" key="5">
    <source>
        <dbReference type="ARBA" id="ARBA00023136"/>
    </source>
</evidence>
<dbReference type="InterPro" id="IPR000917">
    <property type="entry name" value="Sulfatase_N"/>
</dbReference>
<evidence type="ECO:0000256" key="6">
    <source>
        <dbReference type="PIRSR" id="PIRSR005091-1"/>
    </source>
</evidence>
<dbReference type="PIRSF" id="PIRSF005091">
    <property type="entry name" value="Mmb_sulf_HI1246"/>
    <property type="match status" value="1"/>
</dbReference>
<feature type="binding site" evidence="8">
    <location>
        <position position="467"/>
    </location>
    <ligand>
        <name>Mn(2+)</name>
        <dbReference type="ChEBI" id="CHEBI:29035"/>
    </ligand>
</feature>
<keyword evidence="5 9" id="KW-0472">Membrane</keyword>
<feature type="binding site" evidence="7">
    <location>
        <position position="405"/>
    </location>
    <ligand>
        <name>substrate</name>
    </ligand>
</feature>
<comment type="caution">
    <text evidence="11">The sequence shown here is derived from an EMBL/GenBank/DDBJ whole genome shotgun (WGS) entry which is preliminary data.</text>
</comment>
<evidence type="ECO:0000313" key="12">
    <source>
        <dbReference type="Proteomes" id="UP000537130"/>
    </source>
</evidence>
<evidence type="ECO:0000256" key="3">
    <source>
        <dbReference type="ARBA" id="ARBA00022692"/>
    </source>
</evidence>
<evidence type="ECO:0000256" key="7">
    <source>
        <dbReference type="PIRSR" id="PIRSR005091-2"/>
    </source>
</evidence>
<proteinExistence type="predicted"/>
<dbReference type="PANTHER" id="PTHR47371:SF3">
    <property type="entry name" value="PHOSPHOGLYCEROL TRANSFERASE I"/>
    <property type="match status" value="1"/>
</dbReference>
<dbReference type="RefSeq" id="WP_183410787.1">
    <property type="nucleotide sequence ID" value="NZ_JACHWY010000002.1"/>
</dbReference>
<keyword evidence="4 9" id="KW-1133">Transmembrane helix</keyword>
<evidence type="ECO:0000259" key="10">
    <source>
        <dbReference type="Pfam" id="PF00884"/>
    </source>
</evidence>
<dbReference type="InterPro" id="IPR017850">
    <property type="entry name" value="Alkaline_phosphatase_core_sf"/>
</dbReference>
<dbReference type="InterPro" id="IPR050448">
    <property type="entry name" value="OpgB/LTA_synthase_biosynth"/>
</dbReference>
<reference evidence="11 12" key="1">
    <citation type="submission" date="2020-08" db="EMBL/GenBank/DDBJ databases">
        <title>Genomic Encyclopedia of Type Strains, Phase III (KMG-III): the genomes of soil and plant-associated and newly described type strains.</title>
        <authorList>
            <person name="Whitman W."/>
        </authorList>
    </citation>
    <scope>NUCLEOTIDE SEQUENCE [LARGE SCALE GENOMIC DNA]</scope>
    <source>
        <strain evidence="11 12">CECT 8654</strain>
    </source>
</reference>
<feature type="active site" evidence="6">
    <location>
        <position position="284"/>
    </location>
</feature>
<dbReference type="GO" id="GO:0016740">
    <property type="term" value="F:transferase activity"/>
    <property type="evidence" value="ECO:0007669"/>
    <property type="project" value="UniProtKB-KW"/>
</dbReference>
<keyword evidence="7" id="KW-0464">Manganese</keyword>
<keyword evidence="12" id="KW-1185">Reference proteome</keyword>
<feature type="binding site" evidence="8">
    <location>
        <position position="244"/>
    </location>
    <ligand>
        <name>Mn(2+)</name>
        <dbReference type="ChEBI" id="CHEBI:29035"/>
    </ligand>
</feature>
<dbReference type="CDD" id="cd16015">
    <property type="entry name" value="LTA_synthase"/>
    <property type="match status" value="1"/>
</dbReference>
<organism evidence="11 12">
    <name type="scientific">Litorivivens lipolytica</name>
    <dbReference type="NCBI Taxonomy" id="1524264"/>
    <lineage>
        <taxon>Bacteria</taxon>
        <taxon>Pseudomonadati</taxon>
        <taxon>Pseudomonadota</taxon>
        <taxon>Gammaproteobacteria</taxon>
        <taxon>Litorivivens</taxon>
    </lineage>
</organism>
<feature type="binding site" evidence="8">
    <location>
        <position position="466"/>
    </location>
    <ligand>
        <name>Mn(2+)</name>
        <dbReference type="ChEBI" id="CHEBI:29035"/>
    </ligand>
</feature>
<dbReference type="GO" id="GO:0046872">
    <property type="term" value="F:metal ion binding"/>
    <property type="evidence" value="ECO:0007669"/>
    <property type="project" value="UniProtKB-KW"/>
</dbReference>
<feature type="transmembrane region" description="Helical" evidence="9">
    <location>
        <begin position="36"/>
        <end position="54"/>
    </location>
</feature>
<dbReference type="InterPro" id="IPR012160">
    <property type="entry name" value="LtaS-like"/>
</dbReference>
<feature type="binding site" evidence="8">
    <location>
        <position position="284"/>
    </location>
    <ligand>
        <name>Mn(2+)</name>
        <dbReference type="ChEBI" id="CHEBI:29035"/>
    </ligand>
</feature>
<feature type="transmembrane region" description="Helical" evidence="9">
    <location>
        <begin position="146"/>
        <end position="164"/>
    </location>
</feature>
<dbReference type="EMBL" id="JACHWY010000002">
    <property type="protein sequence ID" value="MBB3048028.1"/>
    <property type="molecule type" value="Genomic_DNA"/>
</dbReference>
<keyword evidence="7" id="KW-0479">Metal-binding</keyword>
<evidence type="ECO:0000313" key="11">
    <source>
        <dbReference type="EMBL" id="MBB3048028.1"/>
    </source>
</evidence>
<protein>
    <submittedName>
        <fullName evidence="11">Phosphoglycerol transferase MdoB-like AlkP superfamily enzyme</fullName>
    </submittedName>
</protein>
<dbReference type="GO" id="GO:0005886">
    <property type="term" value="C:plasma membrane"/>
    <property type="evidence" value="ECO:0007669"/>
    <property type="project" value="UniProtKB-SubCell"/>
</dbReference>
<dbReference type="Proteomes" id="UP000537130">
    <property type="component" value="Unassembled WGS sequence"/>
</dbReference>
<feature type="transmembrane region" description="Helical" evidence="9">
    <location>
        <begin position="12"/>
        <end position="30"/>
    </location>
</feature>
<evidence type="ECO:0000256" key="9">
    <source>
        <dbReference type="SAM" id="Phobius"/>
    </source>
</evidence>
<sequence>MRFLSYLGKHFLYAILAFSVIAGFSYFGALNPHPSGLLSSLHILFGSLILLLLASFISFKVYATVLISLCIFSLSLTVSNWWYFQYFQTYFNYEVLALAFESLDSFRSFSTFESKTSAVTLALASFLLALLSVFNYKKIEFPSKSANIGVVFLLFAFVTSGAILSKSFNHYRQLSMFTLAPSYVSPIHAFFVSSQSTSPRGTEGQSKAELLFESLNRVSIDDGDFEADKPTTRNNFNVVVIAIESMRASLLGMYGTLPSVTPALDKFGEQNISVRNFYANTNFTVKGETAIWCGIFDQSVKPPYSKFSSEIKNLRCLPEILAENGYDTLYFHGNSGRFYSRNEYLPIVGFDTLEFFDSDRRALLNMPEIGWGASDESIYKYMLEELKKRDGGSPFFAHFTTITSHYPFHWDWGVDTPNFIDQLDESTLYKNYLKSASYNDYAFSQFLKAFQESPLVENTILVVTADHGIWYFPESLQSSSIVKRNETFFRMPLFIYHPDIVGGVEIDQVSSQIDIPPTLLGLLGMDQYKDQFIGKDMMRPVAKPWAVMMKSGELTIRVGEQLCSMSVEDCSGAHQECAAKNYGEIFLEDVSDLEYCERVKGDILLGGVVEPVESQKGWLAAGLDLVASHNARVFGGPESGRVDLE</sequence>
<dbReference type="AlphaFoldDB" id="A0A7W4W6M5"/>
<feature type="transmembrane region" description="Helical" evidence="9">
    <location>
        <begin position="116"/>
        <end position="134"/>
    </location>
</feature>
<gene>
    <name evidence="11" type="ORF">FHR99_002294</name>
</gene>
<evidence type="ECO:0000256" key="1">
    <source>
        <dbReference type="ARBA" id="ARBA00004651"/>
    </source>
</evidence>
<keyword evidence="11" id="KW-0808">Transferase</keyword>
<dbReference type="PANTHER" id="PTHR47371">
    <property type="entry name" value="LIPOTEICHOIC ACID SYNTHASE"/>
    <property type="match status" value="1"/>
</dbReference>
<keyword evidence="3 9" id="KW-0812">Transmembrane</keyword>
<feature type="domain" description="Sulfatase N-terminal" evidence="10">
    <location>
        <begin position="237"/>
        <end position="525"/>
    </location>
</feature>
<feature type="transmembrane region" description="Helical" evidence="9">
    <location>
        <begin position="61"/>
        <end position="84"/>
    </location>
</feature>
<accession>A0A7W4W6M5</accession>
<keyword evidence="2" id="KW-1003">Cell membrane</keyword>
<comment type="subcellular location">
    <subcellularLocation>
        <location evidence="1">Cell membrane</location>
        <topology evidence="1">Multi-pass membrane protein</topology>
    </subcellularLocation>
</comment>
<evidence type="ECO:0000256" key="8">
    <source>
        <dbReference type="PIRSR" id="PIRSR005091-3"/>
    </source>
</evidence>
<evidence type="ECO:0000256" key="4">
    <source>
        <dbReference type="ARBA" id="ARBA00022989"/>
    </source>
</evidence>
<name>A0A7W4W6M5_9GAMM</name>